<gene>
    <name evidence="2" type="ORF">PSYICH_LOCUS9126</name>
</gene>
<dbReference type="InterPro" id="IPR001251">
    <property type="entry name" value="CRAL-TRIO_dom"/>
</dbReference>
<dbReference type="InterPro" id="IPR036865">
    <property type="entry name" value="CRAL-TRIO_dom_sf"/>
</dbReference>
<dbReference type="PRINTS" id="PR00180">
    <property type="entry name" value="CRETINALDHBP"/>
</dbReference>
<dbReference type="Gene3D" id="3.40.525.10">
    <property type="entry name" value="CRAL-TRIO lipid binding domain"/>
    <property type="match status" value="1"/>
</dbReference>
<dbReference type="GO" id="GO:0016020">
    <property type="term" value="C:membrane"/>
    <property type="evidence" value="ECO:0007669"/>
    <property type="project" value="TreeGrafter"/>
</dbReference>
<dbReference type="SUPFAM" id="SSF46938">
    <property type="entry name" value="CRAL/TRIO N-terminal domain"/>
    <property type="match status" value="1"/>
</dbReference>
<dbReference type="OrthoDB" id="6575879at2759"/>
<evidence type="ECO:0000313" key="3">
    <source>
        <dbReference type="Proteomes" id="UP001153636"/>
    </source>
</evidence>
<dbReference type="Gene3D" id="1.20.5.1200">
    <property type="entry name" value="Alpha-tocopherol transfer"/>
    <property type="match status" value="1"/>
</dbReference>
<dbReference type="InterPro" id="IPR036273">
    <property type="entry name" value="CRAL/TRIO_N_dom_sf"/>
</dbReference>
<name>A0A9P0GCH1_9CUCU</name>
<sequence length="306" mass="36763">MDIDPDKLLITDRQKVIEVNGKTKEQVDRDIDIILEWFKTQKHLPETLSRNAIQRYLVITKFSIERTKKLCDMYYTARTLLPDFFTYCNPREDGQKIYMEKIMYYFPLSKLTKDFYRVNIVKYRDFDYPDYNLLRYLALVQIIFEIMIQEELSMGDIIVIDLKYVNKTHVLKTTPTQMKMSNFFLEQLWANRVKAIHFINVPTYAEMLISLAKTVVKKKIKERLFVHASNEQLFEHVPREFLPKDYGGGERSLDELNELWRLKMERYQPRYEQLQKLKVNEALRPEPLVNSDILGYYGNFKKIDFD</sequence>
<organism evidence="2 3">
    <name type="scientific">Psylliodes chrysocephalus</name>
    <dbReference type="NCBI Taxonomy" id="3402493"/>
    <lineage>
        <taxon>Eukaryota</taxon>
        <taxon>Metazoa</taxon>
        <taxon>Ecdysozoa</taxon>
        <taxon>Arthropoda</taxon>
        <taxon>Hexapoda</taxon>
        <taxon>Insecta</taxon>
        <taxon>Pterygota</taxon>
        <taxon>Neoptera</taxon>
        <taxon>Endopterygota</taxon>
        <taxon>Coleoptera</taxon>
        <taxon>Polyphaga</taxon>
        <taxon>Cucujiformia</taxon>
        <taxon>Chrysomeloidea</taxon>
        <taxon>Chrysomelidae</taxon>
        <taxon>Galerucinae</taxon>
        <taxon>Alticini</taxon>
        <taxon>Psylliodes</taxon>
    </lineage>
</organism>
<dbReference type="Pfam" id="PF00650">
    <property type="entry name" value="CRAL_TRIO"/>
    <property type="match status" value="1"/>
</dbReference>
<reference evidence="2" key="1">
    <citation type="submission" date="2022-01" db="EMBL/GenBank/DDBJ databases">
        <authorList>
            <person name="King R."/>
        </authorList>
    </citation>
    <scope>NUCLEOTIDE SEQUENCE</scope>
</reference>
<dbReference type="PANTHER" id="PTHR10174">
    <property type="entry name" value="ALPHA-TOCOPHEROL TRANSFER PROTEIN-RELATED"/>
    <property type="match status" value="1"/>
</dbReference>
<dbReference type="PANTHER" id="PTHR10174:SF222">
    <property type="entry name" value="GH10083P-RELATED"/>
    <property type="match status" value="1"/>
</dbReference>
<proteinExistence type="predicted"/>
<feature type="domain" description="CRAL-TRIO" evidence="1">
    <location>
        <begin position="98"/>
        <end position="251"/>
    </location>
</feature>
<keyword evidence="3" id="KW-1185">Reference proteome</keyword>
<dbReference type="AlphaFoldDB" id="A0A9P0GCH1"/>
<evidence type="ECO:0000313" key="2">
    <source>
        <dbReference type="EMBL" id="CAH1108273.1"/>
    </source>
</evidence>
<dbReference type="GO" id="GO:1902936">
    <property type="term" value="F:phosphatidylinositol bisphosphate binding"/>
    <property type="evidence" value="ECO:0007669"/>
    <property type="project" value="TreeGrafter"/>
</dbReference>
<protein>
    <recommendedName>
        <fullName evidence="1">CRAL-TRIO domain-containing protein</fullName>
    </recommendedName>
</protein>
<evidence type="ECO:0000259" key="1">
    <source>
        <dbReference type="SMART" id="SM00516"/>
    </source>
</evidence>
<dbReference type="SMART" id="SM00516">
    <property type="entry name" value="SEC14"/>
    <property type="match status" value="1"/>
</dbReference>
<dbReference type="SUPFAM" id="SSF52087">
    <property type="entry name" value="CRAL/TRIO domain"/>
    <property type="match status" value="1"/>
</dbReference>
<dbReference type="EMBL" id="OV651815">
    <property type="protein sequence ID" value="CAH1108273.1"/>
    <property type="molecule type" value="Genomic_DNA"/>
</dbReference>
<dbReference type="Proteomes" id="UP001153636">
    <property type="component" value="Chromosome 3"/>
</dbReference>
<accession>A0A9P0GCH1</accession>
<dbReference type="CDD" id="cd00170">
    <property type="entry name" value="SEC14"/>
    <property type="match status" value="1"/>
</dbReference>